<dbReference type="AlphaFoldDB" id="A0A7W8EIB2"/>
<dbReference type="InterPro" id="IPR003737">
    <property type="entry name" value="GlcNAc_PI_deacetylase-related"/>
</dbReference>
<comment type="caution">
    <text evidence="2">The sequence shown here is derived from an EMBL/GenBank/DDBJ whole genome shotgun (WGS) entry which is preliminary data.</text>
</comment>
<organism evidence="2 3">
    <name type="scientific">Nonomuraea endophytica</name>
    <dbReference type="NCBI Taxonomy" id="714136"/>
    <lineage>
        <taxon>Bacteria</taxon>
        <taxon>Bacillati</taxon>
        <taxon>Actinomycetota</taxon>
        <taxon>Actinomycetes</taxon>
        <taxon>Streptosporangiales</taxon>
        <taxon>Streptosporangiaceae</taxon>
        <taxon>Nonomuraea</taxon>
    </lineage>
</organism>
<keyword evidence="3" id="KW-1185">Reference proteome</keyword>
<dbReference type="Proteomes" id="UP000568380">
    <property type="component" value="Unassembled WGS sequence"/>
</dbReference>
<dbReference type="RefSeq" id="WP_184966782.1">
    <property type="nucleotide sequence ID" value="NZ_JACHIN010000008.1"/>
</dbReference>
<reference evidence="2 3" key="1">
    <citation type="submission" date="2020-08" db="EMBL/GenBank/DDBJ databases">
        <title>Genomic Encyclopedia of Type Strains, Phase IV (KMG-IV): sequencing the most valuable type-strain genomes for metagenomic binning, comparative biology and taxonomic classification.</title>
        <authorList>
            <person name="Goeker M."/>
        </authorList>
    </citation>
    <scope>NUCLEOTIDE SEQUENCE [LARGE SCALE GENOMIC DNA]</scope>
    <source>
        <strain evidence="2 3">DSM 45385</strain>
    </source>
</reference>
<sequence length="237" mass="24683">MSFRTIVLSPHFDDAALSVSGLLNALPRPAVFVTVFGGAPPNGRAPSAWERLCGFTSAAEAARERRAEDARACDLLGVEQLVLDNPDQPANGVRLAGLADFLGAHAGAATRILIPMGIGNADHAQVRDQALDALAGAGLPAPWIYADLPYASVVPEWGTEAAAGALAEHPRAGAPIRALSCAIAPCRAPSLKGEAWVAKRRAVLAYASQLAPLATDFGEVLAMPGPLMHELVWAARF</sequence>
<name>A0A7W8EIB2_9ACTN</name>
<evidence type="ECO:0000313" key="2">
    <source>
        <dbReference type="EMBL" id="MBB5080363.1"/>
    </source>
</evidence>
<proteinExistence type="predicted"/>
<dbReference type="InterPro" id="IPR024078">
    <property type="entry name" value="LmbE-like_dom_sf"/>
</dbReference>
<evidence type="ECO:0000256" key="1">
    <source>
        <dbReference type="ARBA" id="ARBA00022833"/>
    </source>
</evidence>
<protein>
    <submittedName>
        <fullName evidence="2">LmbE family N-acetylglucosaminyl deacetylase</fullName>
    </submittedName>
</protein>
<dbReference type="Gene3D" id="3.40.50.10320">
    <property type="entry name" value="LmbE-like"/>
    <property type="match status" value="1"/>
</dbReference>
<gene>
    <name evidence="2" type="ORF">HNR40_005850</name>
</gene>
<dbReference type="GO" id="GO:0016137">
    <property type="term" value="P:glycoside metabolic process"/>
    <property type="evidence" value="ECO:0007669"/>
    <property type="project" value="UniProtKB-ARBA"/>
</dbReference>
<keyword evidence="1" id="KW-0862">Zinc</keyword>
<dbReference type="Pfam" id="PF02585">
    <property type="entry name" value="PIG-L"/>
    <property type="match status" value="1"/>
</dbReference>
<evidence type="ECO:0000313" key="3">
    <source>
        <dbReference type="Proteomes" id="UP000568380"/>
    </source>
</evidence>
<dbReference type="SUPFAM" id="SSF102588">
    <property type="entry name" value="LmbE-like"/>
    <property type="match status" value="1"/>
</dbReference>
<accession>A0A7W8EIB2</accession>
<dbReference type="EMBL" id="JACHIN010000008">
    <property type="protein sequence ID" value="MBB5080363.1"/>
    <property type="molecule type" value="Genomic_DNA"/>
</dbReference>